<dbReference type="AlphaFoldDB" id="B2IXM3"/>
<evidence type="ECO:0000313" key="2">
    <source>
        <dbReference type="Proteomes" id="UP000001191"/>
    </source>
</evidence>
<dbReference type="PhylomeDB" id="B2IXM3"/>
<dbReference type="RefSeq" id="WP_012409537.1">
    <property type="nucleotide sequence ID" value="NC_010628.1"/>
</dbReference>
<organism evidence="1 2">
    <name type="scientific">Nostoc punctiforme (strain ATCC 29133 / PCC 73102)</name>
    <dbReference type="NCBI Taxonomy" id="63737"/>
    <lineage>
        <taxon>Bacteria</taxon>
        <taxon>Bacillati</taxon>
        <taxon>Cyanobacteriota</taxon>
        <taxon>Cyanophyceae</taxon>
        <taxon>Nostocales</taxon>
        <taxon>Nostocaceae</taxon>
        <taxon>Nostoc</taxon>
    </lineage>
</organism>
<dbReference type="Proteomes" id="UP000001191">
    <property type="component" value="Chromosome"/>
</dbReference>
<dbReference type="EnsemblBacteria" id="ACC81551">
    <property type="protein sequence ID" value="ACC81551"/>
    <property type="gene ID" value="Npun_R3056"/>
</dbReference>
<dbReference type="eggNOG" id="ENOG5034AK0">
    <property type="taxonomic scope" value="Bacteria"/>
</dbReference>
<dbReference type="OrthoDB" id="489615at2"/>
<protein>
    <submittedName>
        <fullName evidence="1">Uncharacterized protein</fullName>
    </submittedName>
</protein>
<name>B2IXM3_NOSP7</name>
<dbReference type="KEGG" id="npu:Npun_R3056"/>
<dbReference type="EMBL" id="CP001037">
    <property type="protein sequence ID" value="ACC81551.1"/>
    <property type="molecule type" value="Genomic_DNA"/>
</dbReference>
<accession>B2IXM3</accession>
<sequence>MFNNNLFSEPFGETTDVEIWLSRAGLKFEDLGNDVTSIAIRKQWREYQAAVQRCCATLHQPPERVQLSGVYQKLRIPSSEAMRYKVLNTCCEVFIWKN</sequence>
<reference evidence="1 2" key="2">
    <citation type="journal article" date="2013" name="Plant Physiol.">
        <title>A Nostoc punctiforme Sugar Transporter Necessary to Establish a Cyanobacterium-Plant Symbiosis.</title>
        <authorList>
            <person name="Ekman M."/>
            <person name="Picossi S."/>
            <person name="Campbell E.L."/>
            <person name="Meeks J.C."/>
            <person name="Flores E."/>
        </authorList>
    </citation>
    <scope>NUCLEOTIDE SEQUENCE [LARGE SCALE GENOMIC DNA]</scope>
    <source>
        <strain evidence="2">ATCC 29133 / PCC 73102</strain>
    </source>
</reference>
<reference evidence="2" key="1">
    <citation type="submission" date="2008-04" db="EMBL/GenBank/DDBJ databases">
        <title>Complete sequence of chromosome of Nostoc punctiforme ATCC 29133.</title>
        <authorList>
            <consortium name="US DOE Joint Genome Institute"/>
            <person name="Copeland A."/>
            <person name="Lucas S."/>
            <person name="Lapidus A."/>
            <person name="Glavina del Rio T."/>
            <person name="Dalin E."/>
            <person name="Tice H."/>
            <person name="Pitluck S."/>
            <person name="Chain P."/>
            <person name="Malfatti S."/>
            <person name="Shin M."/>
            <person name="Vergez L."/>
            <person name="Schmutz J."/>
            <person name="Larimer F."/>
            <person name="Land M."/>
            <person name="Hauser L."/>
            <person name="Kyrpides N."/>
            <person name="Kim E."/>
            <person name="Meeks J.C."/>
            <person name="Elhai J."/>
            <person name="Campbell E.L."/>
            <person name="Thiel T."/>
            <person name="Longmire J."/>
            <person name="Potts M."/>
            <person name="Atlas R."/>
        </authorList>
    </citation>
    <scope>NUCLEOTIDE SEQUENCE [LARGE SCALE GENOMIC DNA]</scope>
    <source>
        <strain evidence="2">ATCC 29133 / PCC 73102</strain>
    </source>
</reference>
<proteinExistence type="predicted"/>
<gene>
    <name evidence="1" type="ordered locus">Npun_R3056</name>
</gene>
<evidence type="ECO:0000313" key="1">
    <source>
        <dbReference type="EMBL" id="ACC81551.1"/>
    </source>
</evidence>
<keyword evidence="2" id="KW-1185">Reference proteome</keyword>
<dbReference type="HOGENOM" id="CLU_2420589_0_0_3"/>